<dbReference type="SUPFAM" id="SSF116726">
    <property type="entry name" value="TrkA C-terminal domain-like"/>
    <property type="match status" value="1"/>
</dbReference>
<keyword evidence="7 10" id="KW-1133">Transmembrane helix</keyword>
<dbReference type="Gene3D" id="3.30.70.1450">
    <property type="entry name" value="Regulator of K+ conductance, C-terminal domain"/>
    <property type="match status" value="1"/>
</dbReference>
<dbReference type="Pfam" id="PF02080">
    <property type="entry name" value="TrkA_C"/>
    <property type="match status" value="1"/>
</dbReference>
<evidence type="ECO:0000256" key="2">
    <source>
        <dbReference type="ARBA" id="ARBA00022448"/>
    </source>
</evidence>
<dbReference type="Gene3D" id="1.20.1530.20">
    <property type="match status" value="1"/>
</dbReference>
<feature type="transmembrane region" description="Helical" evidence="10">
    <location>
        <begin position="59"/>
        <end position="78"/>
    </location>
</feature>
<feature type="transmembrane region" description="Helical" evidence="10">
    <location>
        <begin position="34"/>
        <end position="53"/>
    </location>
</feature>
<dbReference type="RefSeq" id="WP_178257373.1">
    <property type="nucleotide sequence ID" value="NZ_JACSPQ010000001.1"/>
</dbReference>
<evidence type="ECO:0000256" key="3">
    <source>
        <dbReference type="ARBA" id="ARBA00022449"/>
    </source>
</evidence>
<keyword evidence="3" id="KW-0050">Antiport</keyword>
<feature type="transmembrane region" description="Helical" evidence="10">
    <location>
        <begin position="342"/>
        <end position="360"/>
    </location>
</feature>
<feature type="transmembrane region" description="Helical" evidence="10">
    <location>
        <begin position="229"/>
        <end position="247"/>
    </location>
</feature>
<evidence type="ECO:0000256" key="10">
    <source>
        <dbReference type="SAM" id="Phobius"/>
    </source>
</evidence>
<feature type="transmembrane region" description="Helical" evidence="10">
    <location>
        <begin position="90"/>
        <end position="112"/>
    </location>
</feature>
<feature type="transmembrane region" description="Helical" evidence="10">
    <location>
        <begin position="253"/>
        <end position="269"/>
    </location>
</feature>
<dbReference type="PROSITE" id="PS51202">
    <property type="entry name" value="RCK_C"/>
    <property type="match status" value="1"/>
</dbReference>
<feature type="transmembrane region" description="Helical" evidence="10">
    <location>
        <begin position="6"/>
        <end position="22"/>
    </location>
</feature>
<evidence type="ECO:0000256" key="5">
    <source>
        <dbReference type="ARBA" id="ARBA00022538"/>
    </source>
</evidence>
<gene>
    <name evidence="12" type="ORF">H9626_04255</name>
</gene>
<evidence type="ECO:0000313" key="13">
    <source>
        <dbReference type="Proteomes" id="UP000616346"/>
    </source>
</evidence>
<name>A0ABR8V9I0_9BACT</name>
<keyword evidence="8" id="KW-0406">Ion transport</keyword>
<dbReference type="NCBIfam" id="NF003715">
    <property type="entry name" value="PRK05326.1-2"/>
    <property type="match status" value="1"/>
</dbReference>
<feature type="transmembrane region" description="Helical" evidence="10">
    <location>
        <begin position="193"/>
        <end position="217"/>
    </location>
</feature>
<comment type="caution">
    <text evidence="12">The sequence shown here is derived from an EMBL/GenBank/DDBJ whole genome shotgun (WGS) entry which is preliminary data.</text>
</comment>
<feature type="transmembrane region" description="Helical" evidence="10">
    <location>
        <begin position="372"/>
        <end position="395"/>
    </location>
</feature>
<keyword evidence="6 10" id="KW-0812">Transmembrane</keyword>
<dbReference type="PANTHER" id="PTHR32507">
    <property type="entry name" value="NA(+)/H(+) ANTIPORTER 1"/>
    <property type="match status" value="1"/>
</dbReference>
<proteinExistence type="predicted"/>
<protein>
    <submittedName>
        <fullName evidence="12">Potassium/proton antiporter</fullName>
    </submittedName>
</protein>
<dbReference type="Proteomes" id="UP000616346">
    <property type="component" value="Unassembled WGS sequence"/>
</dbReference>
<dbReference type="EMBL" id="JACSPQ010000001">
    <property type="protein sequence ID" value="MBD8001429.1"/>
    <property type="molecule type" value="Genomic_DNA"/>
</dbReference>
<comment type="subcellular location">
    <subcellularLocation>
        <location evidence="1">Cell membrane</location>
        <topology evidence="1">Multi-pass membrane protein</topology>
    </subcellularLocation>
</comment>
<keyword evidence="13" id="KW-1185">Reference proteome</keyword>
<dbReference type="InterPro" id="IPR006037">
    <property type="entry name" value="RCK_C"/>
</dbReference>
<keyword evidence="2" id="KW-0813">Transport</keyword>
<evidence type="ECO:0000256" key="7">
    <source>
        <dbReference type="ARBA" id="ARBA00022989"/>
    </source>
</evidence>
<evidence type="ECO:0000256" key="4">
    <source>
        <dbReference type="ARBA" id="ARBA00022475"/>
    </source>
</evidence>
<keyword evidence="4" id="KW-1003">Cell membrane</keyword>
<dbReference type="PANTHER" id="PTHR32507:SF7">
    <property type="entry name" value="K(+)_H(+) ANTIPORTER NHAP2"/>
    <property type="match status" value="1"/>
</dbReference>
<keyword evidence="9 10" id="KW-0472">Membrane</keyword>
<evidence type="ECO:0000256" key="9">
    <source>
        <dbReference type="ARBA" id="ARBA00023136"/>
    </source>
</evidence>
<evidence type="ECO:0000256" key="1">
    <source>
        <dbReference type="ARBA" id="ARBA00004651"/>
    </source>
</evidence>
<feature type="domain" description="RCK C-terminal" evidence="11">
    <location>
        <begin position="411"/>
        <end position="493"/>
    </location>
</feature>
<evidence type="ECO:0000259" key="11">
    <source>
        <dbReference type="PROSITE" id="PS51202"/>
    </source>
</evidence>
<feature type="transmembrane region" description="Helical" evidence="10">
    <location>
        <begin position="276"/>
        <end position="297"/>
    </location>
</feature>
<keyword evidence="5" id="KW-0630">Potassium</keyword>
<dbReference type="InterPro" id="IPR006153">
    <property type="entry name" value="Cation/H_exchanger_TM"/>
</dbReference>
<keyword evidence="5" id="KW-0633">Potassium transport</keyword>
<evidence type="ECO:0000256" key="8">
    <source>
        <dbReference type="ARBA" id="ARBA00023065"/>
    </source>
</evidence>
<reference evidence="12 13" key="1">
    <citation type="submission" date="2020-08" db="EMBL/GenBank/DDBJ databases">
        <title>A Genomic Blueprint of the Chicken Gut Microbiome.</title>
        <authorList>
            <person name="Gilroy R."/>
            <person name="Ravi A."/>
            <person name="Getino M."/>
            <person name="Pursley I."/>
            <person name="Horton D.L."/>
            <person name="Alikhan N.-F."/>
            <person name="Baker D."/>
            <person name="Gharbi K."/>
            <person name="Hall N."/>
            <person name="Watson M."/>
            <person name="Adriaenssens E.M."/>
            <person name="Foster-Nyarko E."/>
            <person name="Jarju S."/>
            <person name="Secka A."/>
            <person name="Antonio M."/>
            <person name="Oren A."/>
            <person name="Chaudhuri R."/>
            <person name="La Ragione R.M."/>
            <person name="Hildebrand F."/>
            <person name="Pallen M.J."/>
        </authorList>
    </citation>
    <scope>NUCLEOTIDE SEQUENCE [LARGE SCALE GENOMIC DNA]</scope>
    <source>
        <strain evidence="12 13">Sa1YUN3</strain>
    </source>
</reference>
<sequence>MNITLEIGLLVGSFLIFCSILISKTGYRFGIPTLLMFLLAGMLFGSDGLGIQFHNISEAQNIGTIALCIILFSGGMETKWKDIRPILMPGVMLSTVGVLLTTLITGIFIYWISGWQHTEIGFSLLGSLLLAATMSSTDSASVFNTLRTQRINLKNNLRPMLELESGSNDPMAYMLTIILIQCIQTGHLSGMEIAGSLLLQFAVGGIGGYFFGKLTVWVVNRINLKNGELYSILVLSFIFIIYCIAYLLKGNGYLAVYIAGMVIGNSNLFKKKEIGTFLNGMTWLLQVIMFLILGLLVNPHEMLGVTITAILVSLFMNLIARPVSVWLSLLPFGNKISHKSKAFISWVGLRGAAPIIFATYPAVEQVNGADQIFNIVFFVTLLSLLVQGMSLSWVAKKLGLSTPVPDTEENFGIEIPETVGSQLHEVYCTHQLLSHGKHIRDIPFPKGVLVMMIKRGEDYIVPNGNVELKEGDILLLIAENAVETPAPPPANPQA</sequence>
<evidence type="ECO:0000256" key="6">
    <source>
        <dbReference type="ARBA" id="ARBA00022692"/>
    </source>
</evidence>
<dbReference type="InterPro" id="IPR036721">
    <property type="entry name" value="RCK_C_sf"/>
</dbReference>
<evidence type="ECO:0000313" key="12">
    <source>
        <dbReference type="EMBL" id="MBD8001429.1"/>
    </source>
</evidence>
<accession>A0ABR8V9I0</accession>
<feature type="transmembrane region" description="Helical" evidence="10">
    <location>
        <begin position="303"/>
        <end position="330"/>
    </location>
</feature>
<dbReference type="InterPro" id="IPR038770">
    <property type="entry name" value="Na+/solute_symporter_sf"/>
</dbReference>
<dbReference type="Pfam" id="PF00999">
    <property type="entry name" value="Na_H_Exchanger"/>
    <property type="match status" value="1"/>
</dbReference>
<organism evidence="12 13">
    <name type="scientific">Phocaeicola faecium</name>
    <dbReference type="NCBI Taxonomy" id="2762213"/>
    <lineage>
        <taxon>Bacteria</taxon>
        <taxon>Pseudomonadati</taxon>
        <taxon>Bacteroidota</taxon>
        <taxon>Bacteroidia</taxon>
        <taxon>Bacteroidales</taxon>
        <taxon>Bacteroidaceae</taxon>
        <taxon>Phocaeicola</taxon>
    </lineage>
</organism>
<dbReference type="NCBIfam" id="NF003716">
    <property type="entry name" value="PRK05326.1-3"/>
    <property type="match status" value="1"/>
</dbReference>